<evidence type="ECO:0000313" key="5">
    <source>
        <dbReference type="EMBL" id="GFP74695.1"/>
    </source>
</evidence>
<dbReference type="InterPro" id="IPR011608">
    <property type="entry name" value="PRD"/>
</dbReference>
<keyword evidence="1" id="KW-0677">Repeat</keyword>
<dbReference type="Gene3D" id="1.10.10.10">
    <property type="entry name" value="Winged helix-like DNA-binding domain superfamily/Winged helix DNA-binding domain"/>
    <property type="match status" value="1"/>
</dbReference>
<dbReference type="AlphaFoldDB" id="A0A6V8SE15"/>
<dbReference type="PANTHER" id="PTHR30185">
    <property type="entry name" value="CRYPTIC BETA-GLUCOSIDE BGL OPERON ANTITERMINATOR"/>
    <property type="match status" value="1"/>
</dbReference>
<proteinExistence type="predicted"/>
<keyword evidence="2" id="KW-0805">Transcription regulation</keyword>
<name>A0A6V8SE15_9CLOT</name>
<evidence type="ECO:0000256" key="2">
    <source>
        <dbReference type="ARBA" id="ARBA00023015"/>
    </source>
</evidence>
<dbReference type="InterPro" id="IPR036634">
    <property type="entry name" value="PRD_sf"/>
</dbReference>
<dbReference type="SUPFAM" id="SSF63520">
    <property type="entry name" value="PTS-regulatory domain, PRD"/>
    <property type="match status" value="1"/>
</dbReference>
<feature type="domain" description="PRD" evidence="4">
    <location>
        <begin position="298"/>
        <end position="405"/>
    </location>
</feature>
<evidence type="ECO:0000259" key="4">
    <source>
        <dbReference type="PROSITE" id="PS51372"/>
    </source>
</evidence>
<dbReference type="InterPro" id="IPR050661">
    <property type="entry name" value="BglG_antiterminators"/>
</dbReference>
<dbReference type="Proteomes" id="UP000580568">
    <property type="component" value="Unassembled WGS sequence"/>
</dbReference>
<keyword evidence="3" id="KW-0804">Transcription</keyword>
<comment type="caution">
    <text evidence="5">The sequence shown here is derived from an EMBL/GenBank/DDBJ whole genome shotgun (WGS) entry which is preliminary data.</text>
</comment>
<protein>
    <submittedName>
        <fullName evidence="5">Putative licABCH operon regulator</fullName>
    </submittedName>
</protein>
<keyword evidence="6" id="KW-1185">Reference proteome</keyword>
<dbReference type="Pfam" id="PF00874">
    <property type="entry name" value="PRD"/>
    <property type="match status" value="1"/>
</dbReference>
<dbReference type="Gene3D" id="1.10.1790.10">
    <property type="entry name" value="PRD domain"/>
    <property type="match status" value="1"/>
</dbReference>
<dbReference type="EMBL" id="BLZR01000001">
    <property type="protein sequence ID" value="GFP74695.1"/>
    <property type="molecule type" value="Genomic_DNA"/>
</dbReference>
<dbReference type="PANTHER" id="PTHR30185:SF18">
    <property type="entry name" value="TRANSCRIPTIONAL REGULATOR MTLR"/>
    <property type="match status" value="1"/>
</dbReference>
<reference evidence="5 6" key="1">
    <citation type="submission" date="2020-07" db="EMBL/GenBank/DDBJ databases">
        <title>A new beta-1,3-glucan-decomposing anaerobic bacterium isolated from anoxic soil subjected to biological soil disinfestation.</title>
        <authorList>
            <person name="Ueki A."/>
            <person name="Tonouchi A."/>
        </authorList>
    </citation>
    <scope>NUCLEOTIDE SEQUENCE [LARGE SCALE GENOMIC DNA]</scope>
    <source>
        <strain evidence="5 6">TW1</strain>
    </source>
</reference>
<accession>A0A6V8SE15</accession>
<dbReference type="InterPro" id="IPR036390">
    <property type="entry name" value="WH_DNA-bd_sf"/>
</dbReference>
<dbReference type="InterPro" id="IPR013196">
    <property type="entry name" value="HTH_11"/>
</dbReference>
<dbReference type="InterPro" id="IPR036388">
    <property type="entry name" value="WH-like_DNA-bd_sf"/>
</dbReference>
<gene>
    <name evidence="5" type="ORF">bsdtw1_00750</name>
</gene>
<dbReference type="PROSITE" id="PS51372">
    <property type="entry name" value="PRD_2"/>
    <property type="match status" value="1"/>
</dbReference>
<evidence type="ECO:0000313" key="6">
    <source>
        <dbReference type="Proteomes" id="UP000580568"/>
    </source>
</evidence>
<dbReference type="GO" id="GO:0006355">
    <property type="term" value="P:regulation of DNA-templated transcription"/>
    <property type="evidence" value="ECO:0007669"/>
    <property type="project" value="InterPro"/>
</dbReference>
<organism evidence="5 6">
    <name type="scientific">Clostridium fungisolvens</name>
    <dbReference type="NCBI Taxonomy" id="1604897"/>
    <lineage>
        <taxon>Bacteria</taxon>
        <taxon>Bacillati</taxon>
        <taxon>Bacillota</taxon>
        <taxon>Clostridia</taxon>
        <taxon>Eubacteriales</taxon>
        <taxon>Clostridiaceae</taxon>
        <taxon>Clostridium</taxon>
    </lineage>
</organism>
<dbReference type="Pfam" id="PF08279">
    <property type="entry name" value="HTH_11"/>
    <property type="match status" value="1"/>
</dbReference>
<evidence type="ECO:0000256" key="1">
    <source>
        <dbReference type="ARBA" id="ARBA00022737"/>
    </source>
</evidence>
<sequence length="499" mass="58475">MTLNLNRRHRDILNIILNTDEYITGNELARLCNVTIRTIRNDIKEINDLLKEYDVKVEATIKKGYSLNKVYKDIIKKNNIIREVLDYEYIKETPSSPIDRQMYILLKLTIKKVITIEELVEALSVSDATVNNDITFINKWLKRNLKLGISYSLTEGITLNATERDKRNIISWVLAIRINLSTVLKYWSYLFEENDAVTAVKDIYYIVSEESRRYKYFLSGHSYQLLCYEILVAIKRNKLGFDLNDFDEAESELMDVVSAIREKVEDQQGLNLSRAEWLNLQEYFKSKQFISGTEFIDIEKQEAISIVDEYLLVLYEKFKVDLKNNPDYIYKLILYIAPMINRLKYNHCISNKIDEKVVKAYKAEFKMASEIAPIIKRRLNLDVSLVDLAYITLHLVSMCGIWKYKLNTVIVCDYDESILSLIKDKIQNYFGERVEVCGFYGYQEFMYEDKENLKGVDLIITTSTIADITNIPFIRIKPEIDQNDIDMISEYVNGYKSKL</sequence>
<dbReference type="SUPFAM" id="SSF46785">
    <property type="entry name" value="Winged helix' DNA-binding domain"/>
    <property type="match status" value="1"/>
</dbReference>
<evidence type="ECO:0000256" key="3">
    <source>
        <dbReference type="ARBA" id="ARBA00023163"/>
    </source>
</evidence>